<protein>
    <recommendedName>
        <fullName evidence="2">Virion structural protein</fullName>
    </recommendedName>
</protein>
<dbReference type="Gene3D" id="2.40.30.20">
    <property type="match status" value="1"/>
</dbReference>
<dbReference type="InterPro" id="IPR023366">
    <property type="entry name" value="ATP_synth_asu-like_sf"/>
</dbReference>
<dbReference type="EMBL" id="LR798295">
    <property type="protein sequence ID" value="CAB5221794.1"/>
    <property type="molecule type" value="Genomic_DNA"/>
</dbReference>
<sequence>MAKKVLLDTYYTFSPSTDTVVIPRVIQRENLMLITNVTTNQVIYNFSDPELSALSYSVKGSSTGSTTTIVLNYDCSQMLSTDKLQVIYDEYDEKITPSDNLVDAVAKMRVAAPQSLIDTDFEYGVQGSKWEALALTHNYPSFFSKGSGGNSLEISDSVSNGGATVRDKSRISVLTVSAHGLTSNDVISVQESLDENADGTYPVTVPLQLSLSVATTGGIFTTQGNLAHNLVSNQPIIFSSVGTAVGISANTKYYVSFSGLTTTTAYQFKVKTEIDSASTVTISTADTANGVTTDNTKMFYYLAKSRVTAGSTKDDVLTSMIPGGIFDNAHIPGGITGNLDRFSISTSAGGTTGILNAQTTIQTADPHGLVPGTPILINGVSYAGETTVTNKLLASNVATLTTSTAHEYIAGDTINVSGVDTTFNGQYAVKAIAAITNKAMASGVATLTSAGHPFAINDVVNISGVDDTFNGNEIVITGIATNTFTYTVPGGGTVTSAAVSPSGSVVYSTKVSYDKTATGVSSTASSGLIGNVGNGTNNDFATNINGSWIVTSVPTPNTFSFIRSGTTKAFPTGDVNSSAILVCKPDAYIRHTSSNGGVELSTVNNVTGIKQIRQTRKTFRYQSGKAIQFSTGAKFTPSYDINSITSDVSSGAATISVTTVQDHGMQPGARVKVEGIQVVGGDFNPFNGDFLVTDVINQNTFAYKTTITPGFTYTTNMNPSGENSIVTVSTWAGACTRVGLFNEMNGIFFEYDGQKLWACKRASNKPLYGSITVNNKGNLVEGTDTRFTKQLVAQDSVVIKGQVYQVISILSDTSMRISPAYRGQTISTSAKIYKIQTIRVPQNEFNLDRLDGTGPSGYILDPTKMQMVYIDYTWYGSGFIRFGMRMTNGDIMYCHRMPNNNINTQSYMRSGNLPARYEVHNYAPRTRLIAGSSSINGVPLSNDSSGATLPTTGTVMYVEDVTGWRTTAPTGVDGDVIGYAVIEKQGNAPQSEIVTYTKVGSFNTTVGGYPVTIQRDRTQPLIIGGYDGSGTITTSIQNAVVTGVGTTDLSGIETGDIVYLANGVRLGVAASNGVARVVGVSQSTVTLTAIPPANPIPGPGGLQRGYTDPEEFKVVKIRQLSSGDGEAQKFDPDSSIAGSLYQQIDVVASGSSDALTTGGVNLNSRIGINTKVEVVSPGTTDLVAGGIYYVATGTSLSGTTLKLSTSLNGSAITPTAGTATLLFYQPEQVSVKVITQTCAPSLTHWGSSVIMDGGYDEDRGIQFNTRMKRYLTIGANASRPVMSLRIAPSVDNGIGRNFGKREVVNTMQLTMQQIEALGTGPFLIEGILNPTTINHTGSGTPAVNNPALSYPADWEKFNVGSGSLAQVIFHDNTGVLGTGGSTYSPVAATGTYSGGDTIFSFYTDNSGGSSGPSVTRFDLSSIRELGTSVLSGNGSTTTPGFPNGPDVLTIVVTNLSSSTPADVNVRMSWTEAQA</sequence>
<evidence type="ECO:0000313" key="1">
    <source>
        <dbReference type="EMBL" id="CAB5221794.1"/>
    </source>
</evidence>
<evidence type="ECO:0008006" key="2">
    <source>
        <dbReference type="Google" id="ProtNLM"/>
    </source>
</evidence>
<name>A0A6J7X0F4_9CAUD</name>
<reference evidence="1" key="1">
    <citation type="submission" date="2020-05" db="EMBL/GenBank/DDBJ databases">
        <authorList>
            <person name="Chiriac C."/>
            <person name="Salcher M."/>
            <person name="Ghai R."/>
            <person name="Kavagutti S V."/>
        </authorList>
    </citation>
    <scope>NUCLEOTIDE SEQUENCE</scope>
</reference>
<gene>
    <name evidence="1" type="ORF">UFOVP359_72</name>
</gene>
<proteinExistence type="predicted"/>
<organism evidence="1">
    <name type="scientific">uncultured Caudovirales phage</name>
    <dbReference type="NCBI Taxonomy" id="2100421"/>
    <lineage>
        <taxon>Viruses</taxon>
        <taxon>Duplodnaviria</taxon>
        <taxon>Heunggongvirae</taxon>
        <taxon>Uroviricota</taxon>
        <taxon>Caudoviricetes</taxon>
        <taxon>Peduoviridae</taxon>
        <taxon>Maltschvirus</taxon>
        <taxon>Maltschvirus maltsch</taxon>
    </lineage>
</organism>
<accession>A0A6J7X0F4</accession>